<protein>
    <recommendedName>
        <fullName evidence="5">C3H1-type domain-containing protein</fullName>
    </recommendedName>
</protein>
<evidence type="ECO:0008006" key="5">
    <source>
        <dbReference type="Google" id="ProtNLM"/>
    </source>
</evidence>
<keyword evidence="4" id="KW-1185">Reference proteome</keyword>
<dbReference type="PANTHER" id="PTHR37543:SF1">
    <property type="entry name" value="CCCH ZINC FINGER DNA BINDING PROTEIN (AFU_ORTHOLOGUE AFUA_5G12760)"/>
    <property type="match status" value="1"/>
</dbReference>
<dbReference type="Pfam" id="PF25543">
    <property type="entry name" value="zf-CCCH_tandem"/>
    <property type="match status" value="1"/>
</dbReference>
<dbReference type="InterPro" id="IPR057683">
    <property type="entry name" value="DUF7923"/>
</dbReference>
<accession>A0A8H6FHL9</accession>
<feature type="domain" description="DUF7923" evidence="1">
    <location>
        <begin position="32"/>
        <end position="212"/>
    </location>
</feature>
<sequence>MSGQKIRFLTSAEKMSSLGKHSRIDERMEGDPNAFVSVLIDGDCFQFLDKYVCSDQDGGREAAVALTHAIGEWLLEWKFEVMPLTVRISGNHEWLGDAYFDANVIPTRANFGWFLQGFNSVESLVEFVPTEERVSMPAYRGRSLTDTLKVNLLDPHCKLILFGGVIDERATKIVQDYNTATEKLMVFKNSRGAQSLTRLLPKLQQCSFQGIFRDIEHRPQVKRPKPVIYRNALGQRVDPPIRPMESVISWLRHKKYCNYHYLRGECPDSRCTARHDGRLDSEQLNGLRYLARGLPCRQSNTCRDPICYAGHHCPVPTCHQTNCKFYGDMHITDLRVVSEDG</sequence>
<evidence type="ECO:0000259" key="1">
    <source>
        <dbReference type="Pfam" id="PF25540"/>
    </source>
</evidence>
<dbReference type="RefSeq" id="XP_037159405.1">
    <property type="nucleotide sequence ID" value="XM_037313703.1"/>
</dbReference>
<evidence type="ECO:0000259" key="2">
    <source>
        <dbReference type="Pfam" id="PF25543"/>
    </source>
</evidence>
<dbReference type="AlphaFoldDB" id="A0A8H6FHL9"/>
<dbReference type="InterPro" id="IPR057654">
    <property type="entry name" value="Znf-CCCH_tandem"/>
</dbReference>
<feature type="domain" description="Tandem CCCH zinc finger" evidence="2">
    <location>
        <begin position="287"/>
        <end position="334"/>
    </location>
</feature>
<dbReference type="OrthoDB" id="2270193at2759"/>
<dbReference type="PANTHER" id="PTHR37543">
    <property type="entry name" value="CCCH ZINC FINGER DNA BINDING PROTEIN (AFU_ORTHOLOGUE AFUA_5G12760)"/>
    <property type="match status" value="1"/>
</dbReference>
<dbReference type="Pfam" id="PF25540">
    <property type="entry name" value="DUF7923"/>
    <property type="match status" value="1"/>
</dbReference>
<evidence type="ECO:0000313" key="3">
    <source>
        <dbReference type="EMBL" id="KAF6228590.1"/>
    </source>
</evidence>
<name>A0A8H6FHL9_9LECA</name>
<dbReference type="Proteomes" id="UP000578531">
    <property type="component" value="Unassembled WGS sequence"/>
</dbReference>
<reference evidence="3 4" key="1">
    <citation type="journal article" date="2020" name="Genomics">
        <title>Complete, high-quality genomes from long-read metagenomic sequencing of two wolf lichen thalli reveals enigmatic genome architecture.</title>
        <authorList>
            <person name="McKenzie S.K."/>
            <person name="Walston R.F."/>
            <person name="Allen J.L."/>
        </authorList>
    </citation>
    <scope>NUCLEOTIDE SEQUENCE [LARGE SCALE GENOMIC DNA]</scope>
    <source>
        <strain evidence="3">WasteWater2</strain>
    </source>
</reference>
<proteinExistence type="predicted"/>
<gene>
    <name evidence="3" type="ORF">HO173_011825</name>
</gene>
<comment type="caution">
    <text evidence="3">The sequence shown here is derived from an EMBL/GenBank/DDBJ whole genome shotgun (WGS) entry which is preliminary data.</text>
</comment>
<evidence type="ECO:0000313" key="4">
    <source>
        <dbReference type="Proteomes" id="UP000578531"/>
    </source>
</evidence>
<organism evidence="3 4">
    <name type="scientific">Letharia columbiana</name>
    <dbReference type="NCBI Taxonomy" id="112416"/>
    <lineage>
        <taxon>Eukaryota</taxon>
        <taxon>Fungi</taxon>
        <taxon>Dikarya</taxon>
        <taxon>Ascomycota</taxon>
        <taxon>Pezizomycotina</taxon>
        <taxon>Lecanoromycetes</taxon>
        <taxon>OSLEUM clade</taxon>
        <taxon>Lecanoromycetidae</taxon>
        <taxon>Lecanorales</taxon>
        <taxon>Lecanorineae</taxon>
        <taxon>Parmeliaceae</taxon>
        <taxon>Letharia</taxon>
    </lineage>
</organism>
<dbReference type="GeneID" id="59293466"/>
<dbReference type="EMBL" id="JACCJC010000078">
    <property type="protein sequence ID" value="KAF6228590.1"/>
    <property type="molecule type" value="Genomic_DNA"/>
</dbReference>